<protein>
    <recommendedName>
        <fullName evidence="4">Adhesin</fullName>
    </recommendedName>
</protein>
<reference evidence="2 3" key="1">
    <citation type="submission" date="2017-11" db="EMBL/GenBank/DDBJ databases">
        <title>Genomic Encyclopedia of Type Strains, Phase III (KMG-III): the genomes of soil and plant-associated and newly described type strains.</title>
        <authorList>
            <person name="Whitman W."/>
        </authorList>
    </citation>
    <scope>NUCLEOTIDE SEQUENCE [LARGE SCALE GENOMIC DNA]</scope>
    <source>
        <strain evidence="2 3">UB-Domo-W1</strain>
    </source>
</reference>
<dbReference type="Proteomes" id="UP000229366">
    <property type="component" value="Unassembled WGS sequence"/>
</dbReference>
<comment type="caution">
    <text evidence="2">The sequence shown here is derived from an EMBL/GenBank/DDBJ whole genome shotgun (WGS) entry which is preliminary data.</text>
</comment>
<evidence type="ECO:0000313" key="2">
    <source>
        <dbReference type="EMBL" id="PJI76696.1"/>
    </source>
</evidence>
<feature type="chain" id="PRO_5014650458" description="Adhesin" evidence="1">
    <location>
        <begin position="25"/>
        <end position="156"/>
    </location>
</feature>
<keyword evidence="1" id="KW-0732">Signal</keyword>
<evidence type="ECO:0000313" key="3">
    <source>
        <dbReference type="Proteomes" id="UP000229366"/>
    </source>
</evidence>
<dbReference type="EMBL" id="PGTX01000006">
    <property type="protein sequence ID" value="PJI76696.1"/>
    <property type="molecule type" value="Genomic_DNA"/>
</dbReference>
<accession>A0A2M8VIM6</accession>
<name>A0A2M8VIM6_9BURK</name>
<dbReference type="AlphaFoldDB" id="A0A2M8VIM6"/>
<gene>
    <name evidence="2" type="ORF">B0G85_1901</name>
</gene>
<proteinExistence type="predicted"/>
<feature type="signal peptide" evidence="1">
    <location>
        <begin position="1"/>
        <end position="24"/>
    </location>
</feature>
<evidence type="ECO:0008006" key="4">
    <source>
        <dbReference type="Google" id="ProtNLM"/>
    </source>
</evidence>
<keyword evidence="3" id="KW-1185">Reference proteome</keyword>
<evidence type="ECO:0000256" key="1">
    <source>
        <dbReference type="SAM" id="SignalP"/>
    </source>
</evidence>
<sequence length="156" mass="17212">MIRSYLSILLLATSLFVKSSLAQAVEPLVFTCVRAEQQYTETYEFRIDPATKNQKAKVFVDGRDLDRTDEMGGQVVRSVVMSKDAALISIQADFLPERYDGVQYGPGLVSTFINVHLLTGRLIKTETIQGGILSATLGNGTQTYQEQCAVMKRSAP</sequence>
<organism evidence="2 3">
    <name type="scientific">Polynucleobacter brandtiae</name>
    <dbReference type="NCBI Taxonomy" id="1938816"/>
    <lineage>
        <taxon>Bacteria</taxon>
        <taxon>Pseudomonadati</taxon>
        <taxon>Pseudomonadota</taxon>
        <taxon>Betaproteobacteria</taxon>
        <taxon>Burkholderiales</taxon>
        <taxon>Burkholderiaceae</taxon>
        <taxon>Polynucleobacter</taxon>
    </lineage>
</organism>